<dbReference type="Proteomes" id="UP000251647">
    <property type="component" value="Unassembled WGS sequence"/>
</dbReference>
<evidence type="ECO:0000313" key="1">
    <source>
        <dbReference type="EMBL" id="SPY44235.1"/>
    </source>
</evidence>
<evidence type="ECO:0008006" key="3">
    <source>
        <dbReference type="Google" id="ProtNLM"/>
    </source>
</evidence>
<protein>
    <recommendedName>
        <fullName evidence="3">Lipoprotein</fullName>
    </recommendedName>
</protein>
<accession>A0A2T3QIU2</accession>
<dbReference type="EMBL" id="UATL01000005">
    <property type="protein sequence ID" value="SPY44235.1"/>
    <property type="molecule type" value="Genomic_DNA"/>
</dbReference>
<dbReference type="AlphaFoldDB" id="A0A2T3QIU2"/>
<dbReference type="RefSeq" id="WP_005306203.1">
    <property type="nucleotide sequence ID" value="NZ_PYOG01000013.1"/>
</dbReference>
<name>A0A2T3QIU2_PHODM</name>
<sequence>MNKINIIAVACIISSLLSGCDGDNDNSSVVKSADKPIITDIFDKIEYNNDEIYHIDLSHSVVDPAGFPLYLESINSSSEDCSIISFDKDSLSLELTTNGKTACNLDYTVRNIPISSDIQSSSGNGNQYLLISDSNDDIDLLAISLTTTINTDPIEIDLKKELADRYPDGFVILSASNNGEGHIDDIDKESSIITFSSSIVGRNRIYYSLTDGKTITPGFIDIAVSDIGIEQPEADNFIAEAVVTPGEENNINIQGHFDDKGQKLQLADVSAFNADVSIINQYEFSFVSEQPGIHYVTYYVTNELGGLAVGIIQVNVGGAPYQDITIDIDGIDTTFVAPKEINSLSEDEKKSVVAKYKETGEFGPKGVIMPLFDVTGSVQVCNKMRSFVPSIDELKKLYNNAEENLFEQYYWPITKKYITSEGFLFDFKTGEVTYSDGIGYLTCLK</sequence>
<dbReference type="OrthoDB" id="5903079at2"/>
<reference evidence="1 2" key="1">
    <citation type="submission" date="2018-06" db="EMBL/GenBank/DDBJ databases">
        <authorList>
            <consortium name="Pathogen Informatics"/>
            <person name="Doyle S."/>
        </authorList>
    </citation>
    <scope>NUCLEOTIDE SEQUENCE [LARGE SCALE GENOMIC DNA]</scope>
    <source>
        <strain evidence="1 2">NCTC11647</strain>
    </source>
</reference>
<gene>
    <name evidence="1" type="ORF">NCTC11647_03173</name>
</gene>
<organism evidence="1 2">
    <name type="scientific">Photobacterium damselae</name>
    <dbReference type="NCBI Taxonomy" id="38293"/>
    <lineage>
        <taxon>Bacteria</taxon>
        <taxon>Pseudomonadati</taxon>
        <taxon>Pseudomonadota</taxon>
        <taxon>Gammaproteobacteria</taxon>
        <taxon>Vibrionales</taxon>
        <taxon>Vibrionaceae</taxon>
        <taxon>Photobacterium</taxon>
    </lineage>
</organism>
<evidence type="ECO:0000313" key="2">
    <source>
        <dbReference type="Proteomes" id="UP000251647"/>
    </source>
</evidence>
<proteinExistence type="predicted"/>
<dbReference type="PROSITE" id="PS51257">
    <property type="entry name" value="PROKAR_LIPOPROTEIN"/>
    <property type="match status" value="1"/>
</dbReference>